<evidence type="ECO:0000256" key="6">
    <source>
        <dbReference type="SAM" id="MobiDB-lite"/>
    </source>
</evidence>
<keyword evidence="2 5" id="KW-0863">Zinc-finger</keyword>
<dbReference type="InterPro" id="IPR027805">
    <property type="entry name" value="Transposase_HTH_dom"/>
</dbReference>
<keyword evidence="4 5" id="KW-0238">DNA-binding</keyword>
<feature type="compositionally biased region" description="Basic residues" evidence="6">
    <location>
        <begin position="145"/>
        <end position="159"/>
    </location>
</feature>
<feature type="region of interest" description="Disordered" evidence="6">
    <location>
        <begin position="135"/>
        <end position="187"/>
    </location>
</feature>
<evidence type="ECO:0000259" key="7">
    <source>
        <dbReference type="PROSITE" id="PS50950"/>
    </source>
</evidence>
<dbReference type="OrthoDB" id="6369483at2759"/>
<dbReference type="AlphaFoldDB" id="A0A2I4BP47"/>
<gene>
    <name evidence="9" type="primary">LOC106521487</name>
</gene>
<dbReference type="Pfam" id="PF05485">
    <property type="entry name" value="THAP"/>
    <property type="match status" value="1"/>
</dbReference>
<evidence type="ECO:0000256" key="3">
    <source>
        <dbReference type="ARBA" id="ARBA00022833"/>
    </source>
</evidence>
<feature type="domain" description="THAP-type" evidence="7">
    <location>
        <begin position="39"/>
        <end position="129"/>
    </location>
</feature>
<accession>A0A2I4BP47</accession>
<dbReference type="GeneID" id="106521487"/>
<dbReference type="STRING" id="52670.A0A2I4BP47"/>
<dbReference type="GO" id="GO:0008270">
    <property type="term" value="F:zinc ion binding"/>
    <property type="evidence" value="ECO:0007669"/>
    <property type="project" value="UniProtKB-KW"/>
</dbReference>
<evidence type="ECO:0000313" key="8">
    <source>
        <dbReference type="Proteomes" id="UP000192220"/>
    </source>
</evidence>
<protein>
    <submittedName>
        <fullName evidence="9">Uncharacterized protein LOC106521487</fullName>
    </submittedName>
</protein>
<dbReference type="InParanoid" id="A0A2I4BP47"/>
<dbReference type="Pfam" id="PF13613">
    <property type="entry name" value="HTH_Tnp_4"/>
    <property type="match status" value="1"/>
</dbReference>
<keyword evidence="3" id="KW-0862">Zinc</keyword>
<dbReference type="PANTHER" id="PTHR23080">
    <property type="entry name" value="THAP DOMAIN PROTEIN"/>
    <property type="match status" value="1"/>
</dbReference>
<dbReference type="PROSITE" id="PS50950">
    <property type="entry name" value="ZF_THAP"/>
    <property type="match status" value="1"/>
</dbReference>
<dbReference type="GO" id="GO:0003677">
    <property type="term" value="F:DNA binding"/>
    <property type="evidence" value="ECO:0007669"/>
    <property type="project" value="UniProtKB-UniRule"/>
</dbReference>
<evidence type="ECO:0000313" key="9">
    <source>
        <dbReference type="RefSeq" id="XP_013869526.1"/>
    </source>
</evidence>
<reference evidence="9" key="1">
    <citation type="submission" date="2025-08" db="UniProtKB">
        <authorList>
            <consortium name="RefSeq"/>
        </authorList>
    </citation>
    <scope>IDENTIFICATION</scope>
    <source>
        <strain evidence="9">Quisiro</strain>
        <tissue evidence="9">Liver</tissue>
    </source>
</reference>
<dbReference type="Proteomes" id="UP000192220">
    <property type="component" value="Unplaced"/>
</dbReference>
<dbReference type="PANTHER" id="PTHR23080:SF63">
    <property type="entry name" value="TICK TRANSPOSON"/>
    <property type="match status" value="1"/>
</dbReference>
<sequence length="340" mass="38302">MSVKPTCLQKERPSWWARKAEVGCRRGSSFLCLFSSNHGPSLRYCRLQQRCRSWGRETVHFFLIPKVVKHQGEAAEELSAKRRDLWLARINRKDFIPSKDARVCSDHFKSGKSAALFDHSNPDWAPSLNLGYDTSADSARENSSKRLRSVRVQGKRQKKNQCEATAVLPEQTTNATPPQLPEQSSSHCTFSVTGTLEGVADEEKDGDGASSELQLGNQMRVEFQGMMSKIRNLEDSLTAATITAQSFESNVEKVKYYTGLPSFATLLSVFTLVEPFIAETVKCQITKFQKLILTLMRLRLSAPLKDLAFRFNMFTAAASRIFFAGHPCFVSEDERSYFMA</sequence>
<proteinExistence type="predicted"/>
<organism evidence="8 9">
    <name type="scientific">Austrofundulus limnaeus</name>
    <name type="common">Annual killifish</name>
    <dbReference type="NCBI Taxonomy" id="52670"/>
    <lineage>
        <taxon>Eukaryota</taxon>
        <taxon>Metazoa</taxon>
        <taxon>Chordata</taxon>
        <taxon>Craniata</taxon>
        <taxon>Vertebrata</taxon>
        <taxon>Euteleostomi</taxon>
        <taxon>Actinopterygii</taxon>
        <taxon>Neopterygii</taxon>
        <taxon>Teleostei</taxon>
        <taxon>Neoteleostei</taxon>
        <taxon>Acanthomorphata</taxon>
        <taxon>Ovalentaria</taxon>
        <taxon>Atherinomorphae</taxon>
        <taxon>Cyprinodontiformes</taxon>
        <taxon>Rivulidae</taxon>
        <taxon>Austrofundulus</taxon>
    </lineage>
</organism>
<dbReference type="RefSeq" id="XP_013869526.1">
    <property type="nucleotide sequence ID" value="XM_014014072.1"/>
</dbReference>
<feature type="compositionally biased region" description="Polar residues" evidence="6">
    <location>
        <begin position="170"/>
        <end position="187"/>
    </location>
</feature>
<evidence type="ECO:0000256" key="2">
    <source>
        <dbReference type="ARBA" id="ARBA00022771"/>
    </source>
</evidence>
<evidence type="ECO:0000256" key="1">
    <source>
        <dbReference type="ARBA" id="ARBA00022723"/>
    </source>
</evidence>
<dbReference type="KEGG" id="alim:106521487"/>
<evidence type="ECO:0000256" key="5">
    <source>
        <dbReference type="PROSITE-ProRule" id="PRU00309"/>
    </source>
</evidence>
<keyword evidence="8" id="KW-1185">Reference proteome</keyword>
<keyword evidence="1" id="KW-0479">Metal-binding</keyword>
<dbReference type="SUPFAM" id="SSF57716">
    <property type="entry name" value="Glucocorticoid receptor-like (DNA-binding domain)"/>
    <property type="match status" value="1"/>
</dbReference>
<dbReference type="InterPro" id="IPR006612">
    <property type="entry name" value="THAP_Znf"/>
</dbReference>
<evidence type="ECO:0000256" key="4">
    <source>
        <dbReference type="ARBA" id="ARBA00023125"/>
    </source>
</evidence>
<name>A0A2I4BP47_AUSLI</name>